<name>L7VZQ8_9BACT</name>
<feature type="compositionally biased region" description="Basic residues" evidence="1">
    <location>
        <begin position="1"/>
        <end position="13"/>
    </location>
</feature>
<feature type="region of interest" description="Disordered" evidence="1">
    <location>
        <begin position="1"/>
        <end position="26"/>
    </location>
</feature>
<proteinExistence type="predicted"/>
<dbReference type="EMBL" id="JX649879">
    <property type="protein sequence ID" value="AGC71660.1"/>
    <property type="molecule type" value="Genomic_DNA"/>
</dbReference>
<organism evidence="2">
    <name type="scientific">uncultured bacterium A1Q1_fos_2386</name>
    <dbReference type="NCBI Taxonomy" id="1256568"/>
    <lineage>
        <taxon>Bacteria</taxon>
        <taxon>environmental samples</taxon>
    </lineage>
</organism>
<evidence type="ECO:0000313" key="2">
    <source>
        <dbReference type="EMBL" id="AGC71660.1"/>
    </source>
</evidence>
<accession>L7VZQ8</accession>
<reference evidence="2" key="1">
    <citation type="submission" date="2012-09" db="EMBL/GenBank/DDBJ databases">
        <title>Metagenomic Characterization of a Microbial Community in Wastewater Detects High Levels of Antibiotic Resistance.</title>
        <authorList>
            <person name="Abrams M."/>
            <person name="Caldwell A."/>
            <person name="Vandaei E."/>
            <person name="Lee W."/>
            <person name="Perrott J."/>
            <person name="Khan S.Y."/>
            <person name="Ta J."/>
            <person name="Romero D."/>
            <person name="Nguyen V."/>
            <person name="Pourmand N."/>
            <person name="Ouverney C.C."/>
        </authorList>
    </citation>
    <scope>NUCLEOTIDE SEQUENCE</scope>
</reference>
<dbReference type="AlphaFoldDB" id="L7VZQ8"/>
<sequence length="72" mass="8124">MSRPSRHKHRRVLPRPSLSRDRVRHCPHSTCPAAPTRVFAHARAAWWVVGCAWGTTSWLADRSAETARLASP</sequence>
<evidence type="ECO:0000256" key="1">
    <source>
        <dbReference type="SAM" id="MobiDB-lite"/>
    </source>
</evidence>
<protein>
    <submittedName>
        <fullName evidence="2">Uncharacterized protein</fullName>
    </submittedName>
</protein>